<sequence>MQYEHCSCLGNDNPYTNPAIPLRQWENANANIIPETNSLLAFPINRRDTVKARQQAQLRQQMAEDSKAEYSSMLQKFNHEQHEHYHTHIPNIFQKIQEMEEKRIVRVGESMKSFAEVDRQVVPIIGKCLDEITRAAESINQKAVS</sequence>
<keyword evidence="2" id="KW-1185">Reference proteome</keyword>
<comment type="caution">
    <text evidence="1">The sequence shown here is derived from an EMBL/GenBank/DDBJ whole genome shotgun (WGS) entry which is preliminary data.</text>
</comment>
<organism evidence="1 2">
    <name type="scientific">Sphaerodactylus townsendi</name>
    <dbReference type="NCBI Taxonomy" id="933632"/>
    <lineage>
        <taxon>Eukaryota</taxon>
        <taxon>Metazoa</taxon>
        <taxon>Chordata</taxon>
        <taxon>Craniata</taxon>
        <taxon>Vertebrata</taxon>
        <taxon>Euteleostomi</taxon>
        <taxon>Lepidosauria</taxon>
        <taxon>Squamata</taxon>
        <taxon>Bifurcata</taxon>
        <taxon>Gekkota</taxon>
        <taxon>Sphaerodactylidae</taxon>
        <taxon>Sphaerodactylus</taxon>
    </lineage>
</organism>
<proteinExistence type="predicted"/>
<dbReference type="Proteomes" id="UP000827872">
    <property type="component" value="Linkage Group LG12"/>
</dbReference>
<protein>
    <submittedName>
        <fullName evidence="1">Formin-binding protein 1</fullName>
    </submittedName>
</protein>
<gene>
    <name evidence="1" type="primary">FNBP1_2</name>
    <name evidence="1" type="ORF">K3G42_018184</name>
</gene>
<evidence type="ECO:0000313" key="2">
    <source>
        <dbReference type="Proteomes" id="UP000827872"/>
    </source>
</evidence>
<name>A0ACB8F0J9_9SAUR</name>
<dbReference type="EMBL" id="CM037625">
    <property type="protein sequence ID" value="KAH7998589.1"/>
    <property type="molecule type" value="Genomic_DNA"/>
</dbReference>
<accession>A0ACB8F0J9</accession>
<evidence type="ECO:0000313" key="1">
    <source>
        <dbReference type="EMBL" id="KAH7998589.1"/>
    </source>
</evidence>
<reference evidence="1" key="1">
    <citation type="submission" date="2021-08" db="EMBL/GenBank/DDBJ databases">
        <title>The first chromosome-level gecko genome reveals the dynamic sex chromosomes of Neotropical dwarf geckos (Sphaerodactylidae: Sphaerodactylus).</title>
        <authorList>
            <person name="Pinto B.J."/>
            <person name="Keating S.E."/>
            <person name="Gamble T."/>
        </authorList>
    </citation>
    <scope>NUCLEOTIDE SEQUENCE</scope>
    <source>
        <strain evidence="1">TG3544</strain>
    </source>
</reference>